<dbReference type="PANTHER" id="PTHR10956:SF0">
    <property type="entry name" value="60S RIBOSOMAL PROTEIN L31"/>
    <property type="match status" value="1"/>
</dbReference>
<evidence type="ECO:0000256" key="3">
    <source>
        <dbReference type="ARBA" id="ARBA00023274"/>
    </source>
</evidence>
<feature type="compositionally biased region" description="Basic residues" evidence="4">
    <location>
        <begin position="13"/>
        <end position="25"/>
    </location>
</feature>
<sequence length="202" mass="22964">MLQARGVENGNHTCHRASSLRKHLPRSPMRSNYSESDSVPNIFPLLMAGGNVFPTLNIKYVHEGLTEIMSSKRNGSLKKGLEKGRSTINEVVTREHAIIVHKRTHEWVSRSVAPRALKEIWIVATKEMGTPDVCIDTRLHKSVWAKEERNVPYHIHVQLSKKHNEDEDSPNKLYMLVTCTPVTLFKNLQTVTVGKNELLIIK</sequence>
<protein>
    <submittedName>
        <fullName evidence="6">60S ribosomal protein L31-like</fullName>
    </submittedName>
</protein>
<dbReference type="GeneID" id="106977701"/>
<evidence type="ECO:0000313" key="5">
    <source>
        <dbReference type="Proteomes" id="UP001652583"/>
    </source>
</evidence>
<evidence type="ECO:0000313" key="6">
    <source>
        <dbReference type="RefSeq" id="XP_053081079.1"/>
    </source>
</evidence>
<name>A0ABM3QAX3_ACIJB</name>
<organism evidence="5 6">
    <name type="scientific">Acinonyx jubatus</name>
    <name type="common">Cheetah</name>
    <dbReference type="NCBI Taxonomy" id="32536"/>
    <lineage>
        <taxon>Eukaryota</taxon>
        <taxon>Metazoa</taxon>
        <taxon>Chordata</taxon>
        <taxon>Craniata</taxon>
        <taxon>Vertebrata</taxon>
        <taxon>Euteleostomi</taxon>
        <taxon>Mammalia</taxon>
        <taxon>Eutheria</taxon>
        <taxon>Laurasiatheria</taxon>
        <taxon>Carnivora</taxon>
        <taxon>Feliformia</taxon>
        <taxon>Felidae</taxon>
        <taxon>Felinae</taxon>
        <taxon>Acinonyx</taxon>
    </lineage>
</organism>
<keyword evidence="3" id="KW-0687">Ribonucleoprotein</keyword>
<gene>
    <name evidence="6" type="primary">LOC106977701</name>
</gene>
<dbReference type="PANTHER" id="PTHR10956">
    <property type="entry name" value="60S RIBOSOMAL PROTEIN L31"/>
    <property type="match status" value="1"/>
</dbReference>
<proteinExistence type="inferred from homology"/>
<keyword evidence="5" id="KW-1185">Reference proteome</keyword>
<keyword evidence="2" id="KW-0689">Ribosomal protein</keyword>
<dbReference type="RefSeq" id="XP_053081079.1">
    <property type="nucleotide sequence ID" value="XM_053225104.1"/>
</dbReference>
<feature type="region of interest" description="Disordered" evidence="4">
    <location>
        <begin position="1"/>
        <end position="33"/>
    </location>
</feature>
<reference evidence="6" key="1">
    <citation type="submission" date="2025-08" db="UniProtKB">
        <authorList>
            <consortium name="RefSeq"/>
        </authorList>
    </citation>
    <scope>IDENTIFICATION</scope>
    <source>
        <tissue evidence="6">Blood</tissue>
    </source>
</reference>
<accession>A0ABM3QAX3</accession>
<dbReference type="Proteomes" id="UP001652583">
    <property type="component" value="Chromosome B3"/>
</dbReference>
<dbReference type="InterPro" id="IPR023621">
    <property type="entry name" value="Ribosomal_eL31_dom_sf"/>
</dbReference>
<dbReference type="Gene3D" id="3.10.440.10">
    <property type="match status" value="1"/>
</dbReference>
<evidence type="ECO:0000256" key="2">
    <source>
        <dbReference type="ARBA" id="ARBA00022980"/>
    </source>
</evidence>
<dbReference type="InterPro" id="IPR000054">
    <property type="entry name" value="Ribosomal_eL31"/>
</dbReference>
<dbReference type="SUPFAM" id="SSF54575">
    <property type="entry name" value="Ribosomal protein L31e"/>
    <property type="match status" value="1"/>
</dbReference>
<evidence type="ECO:0000256" key="1">
    <source>
        <dbReference type="ARBA" id="ARBA00010808"/>
    </source>
</evidence>
<comment type="similarity">
    <text evidence="1">Belongs to the eukaryotic ribosomal protein eL31 family.</text>
</comment>
<dbReference type="Pfam" id="PF01198">
    <property type="entry name" value="Ribosomal_L31e"/>
    <property type="match status" value="1"/>
</dbReference>
<evidence type="ECO:0000256" key="4">
    <source>
        <dbReference type="SAM" id="MobiDB-lite"/>
    </source>
</evidence>
<dbReference type="SMART" id="SM01380">
    <property type="entry name" value="Ribosomal_L31e"/>
    <property type="match status" value="1"/>
</dbReference>